<evidence type="ECO:0000313" key="2">
    <source>
        <dbReference type="Proteomes" id="UP000190951"/>
    </source>
</evidence>
<dbReference type="STRING" id="84029.CROST_41400"/>
<dbReference type="PANTHER" id="PTHR37305">
    <property type="entry name" value="INTEGRAL MEMBRANE PROTEIN-RELATED"/>
    <property type="match status" value="1"/>
</dbReference>
<dbReference type="Proteomes" id="UP000190951">
    <property type="component" value="Chromosome"/>
</dbReference>
<dbReference type="RefSeq" id="WP_077850677.1">
    <property type="nucleotide sequence ID" value="NZ_CP096983.1"/>
</dbReference>
<organism evidence="1 2">
    <name type="scientific">Clostridium felsineum</name>
    <dbReference type="NCBI Taxonomy" id="36839"/>
    <lineage>
        <taxon>Bacteria</taxon>
        <taxon>Bacillati</taxon>
        <taxon>Bacillota</taxon>
        <taxon>Clostridia</taxon>
        <taxon>Eubacteriales</taxon>
        <taxon>Clostridiaceae</taxon>
        <taxon>Clostridium</taxon>
    </lineage>
</organism>
<dbReference type="AlphaFoldDB" id="A0A1S8KYB3"/>
<dbReference type="GO" id="GO:0005886">
    <property type="term" value="C:plasma membrane"/>
    <property type="evidence" value="ECO:0007669"/>
    <property type="project" value="UniProtKB-SubCell"/>
</dbReference>
<protein>
    <submittedName>
        <fullName evidence="1">Uncharacterized protein</fullName>
    </submittedName>
</protein>
<dbReference type="KEGG" id="crw:CROST_004530"/>
<proteinExistence type="predicted"/>
<evidence type="ECO:0000313" key="1">
    <source>
        <dbReference type="EMBL" id="URZ09760.1"/>
    </source>
</evidence>
<accession>A0A1S8KYB3</accession>
<reference evidence="1 2" key="1">
    <citation type="submission" date="2022-04" db="EMBL/GenBank/DDBJ databases">
        <title>Genome sequence of C. roseum typestrain.</title>
        <authorList>
            <person name="Poehlein A."/>
            <person name="Schoch T."/>
            <person name="Duerre P."/>
            <person name="Daniel R."/>
        </authorList>
    </citation>
    <scope>NUCLEOTIDE SEQUENCE [LARGE SCALE GENOMIC DNA]</scope>
    <source>
        <strain evidence="1 2">DSM 7320</strain>
    </source>
</reference>
<name>A0A1S8KYB3_9CLOT</name>
<gene>
    <name evidence="1" type="ORF">CROST_004530</name>
</gene>
<dbReference type="GO" id="GO:0140359">
    <property type="term" value="F:ABC-type transporter activity"/>
    <property type="evidence" value="ECO:0007669"/>
    <property type="project" value="InterPro"/>
</dbReference>
<dbReference type="Pfam" id="PF12679">
    <property type="entry name" value="ABC2_membrane_2"/>
    <property type="match status" value="1"/>
</dbReference>
<sequence length="254" mass="28523">MKNFICFTQKELIEYFRTYKFLILLSVFLFFGMISSLSAKLLPDIISNLNTSSIKISMPKPTSIDAYTQFFKNLSQMGLIIVILIFGNTLSSELSRGTLVNMLSKGLLRRTVILSKYTAALALWTISYTLSALLNYGYTIYLFDNKPIKNLFPSLFFLWLFGSFLISIIIFCNTISTGSYAPILLCAIFLGILIIINVIPKAKSFNPISLSSNNVELLKGFLKLSTLNSASIVCVLATLFLLTASIFIFNRRKL</sequence>
<keyword evidence="2" id="KW-1185">Reference proteome</keyword>
<dbReference type="EMBL" id="CP096983">
    <property type="protein sequence ID" value="URZ09760.1"/>
    <property type="molecule type" value="Genomic_DNA"/>
</dbReference>
<dbReference type="PANTHER" id="PTHR37305:SF1">
    <property type="entry name" value="MEMBRANE PROTEIN"/>
    <property type="match status" value="1"/>
</dbReference>